<dbReference type="InterPro" id="IPR034137">
    <property type="entry name" value="TOPRIM_RecR"/>
</dbReference>
<dbReference type="GO" id="GO:0008270">
    <property type="term" value="F:zinc ion binding"/>
    <property type="evidence" value="ECO:0007669"/>
    <property type="project" value="UniProtKB-KW"/>
</dbReference>
<dbReference type="Pfam" id="PF21176">
    <property type="entry name" value="RecR_HhH"/>
    <property type="match status" value="1"/>
</dbReference>
<dbReference type="InterPro" id="IPR000093">
    <property type="entry name" value="DNA_Rcmb_RecR"/>
</dbReference>
<feature type="zinc finger region" description="C4-type" evidence="7">
    <location>
        <begin position="56"/>
        <end position="71"/>
    </location>
</feature>
<dbReference type="PROSITE" id="PS01300">
    <property type="entry name" value="RECR"/>
    <property type="match status" value="1"/>
</dbReference>
<dbReference type="eggNOG" id="COG0353">
    <property type="taxonomic scope" value="Bacteria"/>
</dbReference>
<dbReference type="EMBL" id="JRNT01000008">
    <property type="protein sequence ID" value="KGF47614.1"/>
    <property type="molecule type" value="Genomic_DNA"/>
</dbReference>
<evidence type="ECO:0000256" key="4">
    <source>
        <dbReference type="ARBA" id="ARBA00022833"/>
    </source>
</evidence>
<dbReference type="Gene3D" id="3.30.60.80">
    <property type="match status" value="1"/>
</dbReference>
<accession>A0A096CQJ0</accession>
<dbReference type="HAMAP" id="MF_00017">
    <property type="entry name" value="RecR"/>
    <property type="match status" value="1"/>
</dbReference>
<dbReference type="Gene3D" id="3.40.1360.10">
    <property type="match status" value="1"/>
</dbReference>
<reference evidence="9 10" key="1">
    <citation type="submission" date="2014-07" db="EMBL/GenBank/DDBJ databases">
        <authorList>
            <person name="McCorrison J."/>
            <person name="Sanka R."/>
            <person name="Torralba M."/>
            <person name="Gillis M."/>
            <person name="Haft D.H."/>
            <person name="Methe B."/>
            <person name="Sutton G."/>
            <person name="Nelson K.E."/>
        </authorList>
    </citation>
    <scope>NUCLEOTIDE SEQUENCE [LARGE SCALE GENOMIC DNA]</scope>
    <source>
        <strain evidence="9 10">DNF00314</strain>
    </source>
</reference>
<dbReference type="RefSeq" id="WP_038114086.1">
    <property type="nucleotide sequence ID" value="NZ_JRNT01000008.1"/>
</dbReference>
<dbReference type="PROSITE" id="PS50880">
    <property type="entry name" value="TOPRIM"/>
    <property type="match status" value="1"/>
</dbReference>
<dbReference type="PANTHER" id="PTHR30446">
    <property type="entry name" value="RECOMBINATION PROTEIN RECR"/>
    <property type="match status" value="1"/>
</dbReference>
<dbReference type="NCBIfam" id="TIGR00615">
    <property type="entry name" value="recR"/>
    <property type="match status" value="1"/>
</dbReference>
<keyword evidence="4 7" id="KW-0862">Zinc</keyword>
<dbReference type="InterPro" id="IPR006171">
    <property type="entry name" value="TOPRIM_dom"/>
</dbReference>
<dbReference type="CDD" id="cd01025">
    <property type="entry name" value="TOPRIM_recR"/>
    <property type="match status" value="1"/>
</dbReference>
<gene>
    <name evidence="7" type="primary">recR</name>
    <name evidence="9" type="ORF">HMPREF0872_04310</name>
</gene>
<keyword evidence="6 7" id="KW-0234">DNA repair</keyword>
<dbReference type="Gene3D" id="1.10.8.420">
    <property type="entry name" value="RecR Domain 1"/>
    <property type="match status" value="1"/>
</dbReference>
<evidence type="ECO:0000256" key="1">
    <source>
        <dbReference type="ARBA" id="ARBA00022723"/>
    </source>
</evidence>
<organism evidence="9 10">
    <name type="scientific">Veillonella montpellierensis DNF00314</name>
    <dbReference type="NCBI Taxonomy" id="1401067"/>
    <lineage>
        <taxon>Bacteria</taxon>
        <taxon>Bacillati</taxon>
        <taxon>Bacillota</taxon>
        <taxon>Negativicutes</taxon>
        <taxon>Veillonellales</taxon>
        <taxon>Veillonellaceae</taxon>
        <taxon>Veillonella</taxon>
    </lineage>
</organism>
<dbReference type="Pfam" id="PF13662">
    <property type="entry name" value="Toprim_4"/>
    <property type="match status" value="1"/>
</dbReference>
<keyword evidence="5 7" id="KW-0233">DNA recombination</keyword>
<dbReference type="InterPro" id="IPR015967">
    <property type="entry name" value="Rcmb_RecR_Znf"/>
</dbReference>
<dbReference type="GO" id="GO:0006310">
    <property type="term" value="P:DNA recombination"/>
    <property type="evidence" value="ECO:0007669"/>
    <property type="project" value="UniProtKB-UniRule"/>
</dbReference>
<dbReference type="SUPFAM" id="SSF111304">
    <property type="entry name" value="Recombination protein RecR"/>
    <property type="match status" value="1"/>
</dbReference>
<keyword evidence="1 7" id="KW-0479">Metal-binding</keyword>
<evidence type="ECO:0000313" key="9">
    <source>
        <dbReference type="EMBL" id="KGF47614.1"/>
    </source>
</evidence>
<dbReference type="InterPro" id="IPR023627">
    <property type="entry name" value="Rcmb_RecR"/>
</dbReference>
<comment type="similarity">
    <text evidence="7">Belongs to the RecR family.</text>
</comment>
<comment type="function">
    <text evidence="7">May play a role in DNA repair. It seems to be involved in an RecBC-independent recombinational process of DNA repair. It may act with RecF and RecO.</text>
</comment>
<evidence type="ECO:0000256" key="5">
    <source>
        <dbReference type="ARBA" id="ARBA00023172"/>
    </source>
</evidence>
<dbReference type="Pfam" id="PF02132">
    <property type="entry name" value="RecR_ZnF"/>
    <property type="match status" value="1"/>
</dbReference>
<dbReference type="GO" id="GO:0006281">
    <property type="term" value="P:DNA repair"/>
    <property type="evidence" value="ECO:0007669"/>
    <property type="project" value="UniProtKB-UniRule"/>
</dbReference>
<keyword evidence="2 7" id="KW-0227">DNA damage</keyword>
<evidence type="ECO:0000313" key="10">
    <source>
        <dbReference type="Proteomes" id="UP000029628"/>
    </source>
</evidence>
<evidence type="ECO:0000256" key="2">
    <source>
        <dbReference type="ARBA" id="ARBA00022763"/>
    </source>
</evidence>
<keyword evidence="3 7" id="KW-0863">Zinc-finger</keyword>
<proteinExistence type="inferred from homology"/>
<keyword evidence="10" id="KW-1185">Reference proteome</keyword>
<feature type="domain" description="Toprim" evidence="8">
    <location>
        <begin position="79"/>
        <end position="174"/>
    </location>
</feature>
<comment type="caution">
    <text evidence="9">The sequence shown here is derived from an EMBL/GenBank/DDBJ whole genome shotgun (WGS) entry which is preliminary data.</text>
</comment>
<evidence type="ECO:0000256" key="6">
    <source>
        <dbReference type="ARBA" id="ARBA00023204"/>
    </source>
</evidence>
<dbReference type="SMART" id="SM00493">
    <property type="entry name" value="TOPRIM"/>
    <property type="match status" value="1"/>
</dbReference>
<dbReference type="Pfam" id="PF21175">
    <property type="entry name" value="RecR_C"/>
    <property type="match status" value="1"/>
</dbReference>
<evidence type="ECO:0000256" key="3">
    <source>
        <dbReference type="ARBA" id="ARBA00022771"/>
    </source>
</evidence>
<dbReference type="AlphaFoldDB" id="A0A096CQJ0"/>
<name>A0A096CQJ0_9FIRM</name>
<dbReference type="Proteomes" id="UP000029628">
    <property type="component" value="Unassembled WGS sequence"/>
</dbReference>
<sequence length="197" mass="21712">MAANSLERLVEQFRRLPGIGAKSARRLAYHLVEMEQDEVDQLVNTIVEAKAATHRCSCCFHLSSQDPCEFCSDERRDRTTILVVETSRDVIAIERSGDYKGLYHVLEGALSPMDGIGADDIRIKELIARLRDGTVEEVILATDPDVEGEATALYLARLLQPSGIKVTRIARGIPVGGDIEYADELTLGGAVVNRQEM</sequence>
<dbReference type="Gene3D" id="6.10.250.240">
    <property type="match status" value="1"/>
</dbReference>
<dbReference type="GO" id="GO:0003677">
    <property type="term" value="F:DNA binding"/>
    <property type="evidence" value="ECO:0007669"/>
    <property type="project" value="UniProtKB-UniRule"/>
</dbReference>
<protein>
    <recommendedName>
        <fullName evidence="7">Recombination protein RecR</fullName>
    </recommendedName>
</protein>
<dbReference type="PANTHER" id="PTHR30446:SF0">
    <property type="entry name" value="RECOMBINATION PROTEIN RECR"/>
    <property type="match status" value="1"/>
</dbReference>
<evidence type="ECO:0000256" key="7">
    <source>
        <dbReference type="HAMAP-Rule" id="MF_00017"/>
    </source>
</evidence>
<evidence type="ECO:0000259" key="8">
    <source>
        <dbReference type="PROSITE" id="PS50880"/>
    </source>
</evidence>